<dbReference type="HOGENOM" id="CLU_1265519_0_0_5"/>
<protein>
    <submittedName>
        <fullName evidence="1">Uncharacterized protein</fullName>
    </submittedName>
</protein>
<dbReference type="Pfam" id="PF08856">
    <property type="entry name" value="DUF1826"/>
    <property type="match status" value="1"/>
</dbReference>
<dbReference type="AlphaFoldDB" id="V5SIX0"/>
<dbReference type="STRING" id="1029756.W911_06150"/>
<dbReference type="InterPro" id="IPR014955">
    <property type="entry name" value="DUF1826"/>
</dbReference>
<dbReference type="Proteomes" id="UP000018542">
    <property type="component" value="Chromosome"/>
</dbReference>
<name>V5SIX0_9HYPH</name>
<sequence>MSELFKKLQRSSASCMRRTVTSRSPSVLRRWNDPAIEAAVWARCWTPDAVCSLDRFPCADMPTVVFRTSAAEAEIDVSTALSEAAEHLESCACALGALALDIESLIVRFSRVTGANDVEVTLEATCDDAPTPFRVALARSCLLTTYVGATPEWVPHTHVVQAVQMQRRYSGPRFQMPRFGVSIVRGMRSGAGALVYRSPANSPGTPGRLSLQLTEIER</sequence>
<dbReference type="EMBL" id="CP006912">
    <property type="protein sequence ID" value="AHB50030.1"/>
    <property type="molecule type" value="Genomic_DNA"/>
</dbReference>
<keyword evidence="2" id="KW-1185">Reference proteome</keyword>
<reference evidence="1 2" key="1">
    <citation type="journal article" date="2014" name="Genome Announc.">
        <title>Complete Genome Sequence of Hyphomicrobium nitrativorans Strain NL23, a Denitrifying Bacterium Isolated from Biofilm of a Methanol-Fed Denitrification System Treating Seawater at the Montreal Biodome.</title>
        <authorList>
            <person name="Martineau C."/>
            <person name="Villeneuve C."/>
            <person name="Mauffrey F."/>
            <person name="Villemur R."/>
        </authorList>
    </citation>
    <scope>NUCLEOTIDE SEQUENCE [LARGE SCALE GENOMIC DNA]</scope>
    <source>
        <strain evidence="1">NL23</strain>
    </source>
</reference>
<dbReference type="PATRIC" id="fig|1029756.8.peg.1286"/>
<dbReference type="RefSeq" id="WP_023786626.1">
    <property type="nucleotide sequence ID" value="NC_022997.1"/>
</dbReference>
<proteinExistence type="predicted"/>
<organism evidence="1 2">
    <name type="scientific">Hyphomicrobium nitrativorans NL23</name>
    <dbReference type="NCBI Taxonomy" id="1029756"/>
    <lineage>
        <taxon>Bacteria</taxon>
        <taxon>Pseudomonadati</taxon>
        <taxon>Pseudomonadota</taxon>
        <taxon>Alphaproteobacteria</taxon>
        <taxon>Hyphomicrobiales</taxon>
        <taxon>Hyphomicrobiaceae</taxon>
        <taxon>Hyphomicrobium</taxon>
    </lineage>
</organism>
<evidence type="ECO:0000313" key="2">
    <source>
        <dbReference type="Proteomes" id="UP000018542"/>
    </source>
</evidence>
<evidence type="ECO:0000313" key="1">
    <source>
        <dbReference type="EMBL" id="AHB50030.1"/>
    </source>
</evidence>
<accession>V5SIX0</accession>
<gene>
    <name evidence="1" type="ORF">W911_06150</name>
</gene>
<dbReference type="KEGG" id="hni:W911_06150"/>